<evidence type="ECO:0000313" key="1">
    <source>
        <dbReference type="EMBL" id="MCG2615489.1"/>
    </source>
</evidence>
<dbReference type="SUPFAM" id="SSF56784">
    <property type="entry name" value="HAD-like"/>
    <property type="match status" value="1"/>
</dbReference>
<reference evidence="1" key="1">
    <citation type="submission" date="2022-01" db="EMBL/GenBank/DDBJ databases">
        <authorList>
            <person name="Jo J.-H."/>
            <person name="Im W.-T."/>
        </authorList>
    </citation>
    <scope>NUCLEOTIDE SEQUENCE</scope>
    <source>
        <strain evidence="1">NA20</strain>
    </source>
</reference>
<comment type="caution">
    <text evidence="1">The sequence shown here is derived from an EMBL/GenBank/DDBJ whole genome shotgun (WGS) entry which is preliminary data.</text>
</comment>
<dbReference type="InterPro" id="IPR041492">
    <property type="entry name" value="HAD_2"/>
</dbReference>
<keyword evidence="2" id="KW-1185">Reference proteome</keyword>
<dbReference type="Gene3D" id="1.10.150.240">
    <property type="entry name" value="Putative phosphatase, domain 2"/>
    <property type="match status" value="1"/>
</dbReference>
<evidence type="ECO:0000313" key="2">
    <source>
        <dbReference type="Proteomes" id="UP001165367"/>
    </source>
</evidence>
<dbReference type="Pfam" id="PF13419">
    <property type="entry name" value="HAD_2"/>
    <property type="match status" value="1"/>
</dbReference>
<name>A0ABS9KT69_9BACT</name>
<dbReference type="InterPro" id="IPR023198">
    <property type="entry name" value="PGP-like_dom2"/>
</dbReference>
<dbReference type="Proteomes" id="UP001165367">
    <property type="component" value="Unassembled WGS sequence"/>
</dbReference>
<dbReference type="InterPro" id="IPR036412">
    <property type="entry name" value="HAD-like_sf"/>
</dbReference>
<dbReference type="InterPro" id="IPR023214">
    <property type="entry name" value="HAD_sf"/>
</dbReference>
<sequence>MNNIDLKLEKLTNLSTGFKAYLYDCDGTLADNMEAHKQTYIDVAASKGVTMDGAIIDELAGWPIKNVIEEINKRYNSSLDPVEFAKLKYDLFFDTHIPQTKPIPHVVDHLKAHAGKVKIAVVSGSSRQSVTKTLEILGLTYLVEAIVCAGETERGKPFADPFLKAAELLQVEPADCLVFEDGNAGTQAAEAAGMKWVRIDQL</sequence>
<dbReference type="Gene3D" id="3.40.50.1000">
    <property type="entry name" value="HAD superfamily/HAD-like"/>
    <property type="match status" value="1"/>
</dbReference>
<proteinExistence type="predicted"/>
<accession>A0ABS9KT69</accession>
<organism evidence="1 2">
    <name type="scientific">Terrimonas ginsenosidimutans</name>
    <dbReference type="NCBI Taxonomy" id="2908004"/>
    <lineage>
        <taxon>Bacteria</taxon>
        <taxon>Pseudomonadati</taxon>
        <taxon>Bacteroidota</taxon>
        <taxon>Chitinophagia</taxon>
        <taxon>Chitinophagales</taxon>
        <taxon>Chitinophagaceae</taxon>
        <taxon>Terrimonas</taxon>
    </lineage>
</organism>
<dbReference type="RefSeq" id="WP_237873302.1">
    <property type="nucleotide sequence ID" value="NZ_JAKLTR010000009.1"/>
</dbReference>
<gene>
    <name evidence="1" type="ORF">LZZ85_14410</name>
</gene>
<dbReference type="SFLD" id="SFLDG01129">
    <property type="entry name" value="C1.5:_HAD__Beta-PGM__Phosphata"/>
    <property type="match status" value="1"/>
</dbReference>
<dbReference type="PANTHER" id="PTHR43481:SF4">
    <property type="entry name" value="GLYCEROL-1-PHOSPHATE PHOSPHOHYDROLASE 1-RELATED"/>
    <property type="match status" value="1"/>
</dbReference>
<protein>
    <submittedName>
        <fullName evidence="1">HAD family phosphatase</fullName>
    </submittedName>
</protein>
<dbReference type="CDD" id="cd07505">
    <property type="entry name" value="HAD_BPGM-like"/>
    <property type="match status" value="1"/>
</dbReference>
<dbReference type="SFLD" id="SFLDS00003">
    <property type="entry name" value="Haloacid_Dehalogenase"/>
    <property type="match status" value="1"/>
</dbReference>
<dbReference type="InterPro" id="IPR051806">
    <property type="entry name" value="HAD-like_SPP"/>
</dbReference>
<dbReference type="NCBIfam" id="TIGR01509">
    <property type="entry name" value="HAD-SF-IA-v3"/>
    <property type="match status" value="1"/>
</dbReference>
<dbReference type="PANTHER" id="PTHR43481">
    <property type="entry name" value="FRUCTOSE-1-PHOSPHATE PHOSPHATASE"/>
    <property type="match status" value="1"/>
</dbReference>
<dbReference type="InterPro" id="IPR006439">
    <property type="entry name" value="HAD-SF_hydro_IA"/>
</dbReference>
<dbReference type="EMBL" id="JAKLTR010000009">
    <property type="protein sequence ID" value="MCG2615489.1"/>
    <property type="molecule type" value="Genomic_DNA"/>
</dbReference>